<keyword evidence="8 9" id="KW-0472">Membrane</keyword>
<evidence type="ECO:0000256" key="7">
    <source>
        <dbReference type="ARBA" id="ARBA00022989"/>
    </source>
</evidence>
<keyword evidence="6 9" id="KW-0812">Transmembrane</keyword>
<dbReference type="CDD" id="cd06261">
    <property type="entry name" value="TM_PBP2"/>
    <property type="match status" value="1"/>
</dbReference>
<dbReference type="Gene3D" id="1.10.3720.10">
    <property type="entry name" value="MetI-like"/>
    <property type="match status" value="1"/>
</dbReference>
<evidence type="ECO:0000313" key="13">
    <source>
        <dbReference type="EMBL" id="SFA89436.1"/>
    </source>
</evidence>
<dbReference type="RefSeq" id="WP_090031068.1">
    <property type="nucleotide sequence ID" value="NZ_BONM01000002.1"/>
</dbReference>
<feature type="transmembrane region" description="Helical" evidence="9">
    <location>
        <begin position="256"/>
        <end position="276"/>
    </location>
</feature>
<keyword evidence="5 10" id="KW-0592">Phosphate transport</keyword>
<keyword evidence="14" id="KW-1185">Reference proteome</keyword>
<evidence type="ECO:0000256" key="4">
    <source>
        <dbReference type="ARBA" id="ARBA00022475"/>
    </source>
</evidence>
<feature type="transmembrane region" description="Helical" evidence="9">
    <location>
        <begin position="183"/>
        <end position="203"/>
    </location>
</feature>
<reference evidence="14" key="1">
    <citation type="submission" date="2016-10" db="EMBL/GenBank/DDBJ databases">
        <authorList>
            <person name="Varghese N."/>
            <person name="Submissions S."/>
        </authorList>
    </citation>
    <scope>NUCLEOTIDE SEQUENCE [LARGE SCALE GENOMIC DNA]</scope>
    <source>
        <strain evidence="14">CGMCC 4.6945</strain>
    </source>
</reference>
<evidence type="ECO:0000313" key="14">
    <source>
        <dbReference type="Proteomes" id="UP000199012"/>
    </source>
</evidence>
<evidence type="ECO:0000256" key="10">
    <source>
        <dbReference type="RuleBase" id="RU363054"/>
    </source>
</evidence>
<dbReference type="NCBIfam" id="TIGR02138">
    <property type="entry name" value="phosphate_pstC"/>
    <property type="match status" value="1"/>
</dbReference>
<sequence>MSTTPTRRPEGAEPSLTPAESMTHGRASLANRAFARLSTASGVTILALLAAVTVFLVLEAMPAVTTSPAELAERISWFPEAGGILGYVGPLVFGTLLAAVLALLIGTPLAIGIALFISHYAPRRLAQGLGYLVDLLAAIPSVVYGLWGSLVLAPRIVPVQDFLAQYLGWIPLFDGPAAHPARTVFTVGVVLAVMILPIITAVCREVFLQTPRLHEEAALALGATRLEVIRTAVLPFARSGIISAAMLGLGRALGETMAVLMILSPGFAYSFALLQAGQHQTIAANIANQFPEANTYGVSTLIATGLVLFVITLAVNMLARWIVSRRAEFSGAN</sequence>
<dbReference type="InterPro" id="IPR011864">
    <property type="entry name" value="Phosphate_PstC"/>
</dbReference>
<accession>A0A1I0WN95</accession>
<evidence type="ECO:0000256" key="2">
    <source>
        <dbReference type="ARBA" id="ARBA00007069"/>
    </source>
</evidence>
<organism evidence="13 14">
    <name type="scientific">Cellulomonas marina</name>
    <dbReference type="NCBI Taxonomy" id="988821"/>
    <lineage>
        <taxon>Bacteria</taxon>
        <taxon>Bacillati</taxon>
        <taxon>Actinomycetota</taxon>
        <taxon>Actinomycetes</taxon>
        <taxon>Micrococcales</taxon>
        <taxon>Cellulomonadaceae</taxon>
        <taxon>Cellulomonas</taxon>
    </lineage>
</organism>
<evidence type="ECO:0000256" key="5">
    <source>
        <dbReference type="ARBA" id="ARBA00022592"/>
    </source>
</evidence>
<dbReference type="InterPro" id="IPR051124">
    <property type="entry name" value="Phosphate_Transport_Permease"/>
</dbReference>
<gene>
    <name evidence="13" type="ORF">SAMN05421867_10377</name>
</gene>
<proteinExistence type="inferred from homology"/>
<dbReference type="GO" id="GO:0006817">
    <property type="term" value="P:phosphate ion transport"/>
    <property type="evidence" value="ECO:0007669"/>
    <property type="project" value="UniProtKB-KW"/>
</dbReference>
<feature type="transmembrane region" description="Helical" evidence="9">
    <location>
        <begin position="84"/>
        <end position="117"/>
    </location>
</feature>
<evidence type="ECO:0000256" key="9">
    <source>
        <dbReference type="RuleBase" id="RU363032"/>
    </source>
</evidence>
<comment type="subcellular location">
    <subcellularLocation>
        <location evidence="1 9">Cell membrane</location>
        <topology evidence="1 9">Multi-pass membrane protein</topology>
    </subcellularLocation>
</comment>
<dbReference type="STRING" id="988821.SAMN05421867_10377"/>
<dbReference type="GO" id="GO:0005315">
    <property type="term" value="F:phosphate transmembrane transporter activity"/>
    <property type="evidence" value="ECO:0007669"/>
    <property type="project" value="InterPro"/>
</dbReference>
<comment type="similarity">
    <text evidence="2 10">Belongs to the binding-protein-dependent transport system permease family. CysTW subfamily.</text>
</comment>
<dbReference type="Pfam" id="PF00528">
    <property type="entry name" value="BPD_transp_1"/>
    <property type="match status" value="1"/>
</dbReference>
<feature type="transmembrane region" description="Helical" evidence="9">
    <location>
        <begin position="129"/>
        <end position="147"/>
    </location>
</feature>
<feature type="domain" description="ABC transmembrane type-1" evidence="12">
    <location>
        <begin position="92"/>
        <end position="319"/>
    </location>
</feature>
<evidence type="ECO:0000256" key="1">
    <source>
        <dbReference type="ARBA" id="ARBA00004651"/>
    </source>
</evidence>
<keyword evidence="7 9" id="KW-1133">Transmembrane helix</keyword>
<feature type="region of interest" description="Disordered" evidence="11">
    <location>
        <begin position="1"/>
        <end position="22"/>
    </location>
</feature>
<name>A0A1I0WN95_9CELL</name>
<feature type="transmembrane region" description="Helical" evidence="9">
    <location>
        <begin position="42"/>
        <end position="64"/>
    </location>
</feature>
<evidence type="ECO:0000256" key="11">
    <source>
        <dbReference type="SAM" id="MobiDB-lite"/>
    </source>
</evidence>
<dbReference type="PROSITE" id="PS50928">
    <property type="entry name" value="ABC_TM1"/>
    <property type="match status" value="1"/>
</dbReference>
<protein>
    <recommendedName>
        <fullName evidence="10">Phosphate transport system permease protein</fullName>
    </recommendedName>
</protein>
<keyword evidence="4 10" id="KW-1003">Cell membrane</keyword>
<comment type="function">
    <text evidence="10">Part of the binding-protein-dependent transport system for phosphate; probably responsible for the translocation of the substrate across the membrane.</text>
</comment>
<dbReference type="AlphaFoldDB" id="A0A1I0WN95"/>
<dbReference type="GO" id="GO:0005886">
    <property type="term" value="C:plasma membrane"/>
    <property type="evidence" value="ECO:0007669"/>
    <property type="project" value="UniProtKB-SubCell"/>
</dbReference>
<feature type="transmembrane region" description="Helical" evidence="9">
    <location>
        <begin position="296"/>
        <end position="319"/>
    </location>
</feature>
<evidence type="ECO:0000259" key="12">
    <source>
        <dbReference type="PROSITE" id="PS50928"/>
    </source>
</evidence>
<dbReference type="OrthoDB" id="9785113at2"/>
<dbReference type="InterPro" id="IPR000515">
    <property type="entry name" value="MetI-like"/>
</dbReference>
<dbReference type="SUPFAM" id="SSF161098">
    <property type="entry name" value="MetI-like"/>
    <property type="match status" value="1"/>
</dbReference>
<dbReference type="PANTHER" id="PTHR30425:SF1">
    <property type="entry name" value="PHOSPHATE TRANSPORT SYSTEM PERMEASE PROTEIN PSTC"/>
    <property type="match status" value="1"/>
</dbReference>
<dbReference type="EMBL" id="FOKA01000003">
    <property type="protein sequence ID" value="SFA89436.1"/>
    <property type="molecule type" value="Genomic_DNA"/>
</dbReference>
<dbReference type="InterPro" id="IPR035906">
    <property type="entry name" value="MetI-like_sf"/>
</dbReference>
<dbReference type="Proteomes" id="UP000199012">
    <property type="component" value="Unassembled WGS sequence"/>
</dbReference>
<evidence type="ECO:0000256" key="6">
    <source>
        <dbReference type="ARBA" id="ARBA00022692"/>
    </source>
</evidence>
<evidence type="ECO:0000256" key="3">
    <source>
        <dbReference type="ARBA" id="ARBA00022448"/>
    </source>
</evidence>
<keyword evidence="3 9" id="KW-0813">Transport</keyword>
<evidence type="ECO:0000256" key="8">
    <source>
        <dbReference type="ARBA" id="ARBA00023136"/>
    </source>
</evidence>
<dbReference type="PANTHER" id="PTHR30425">
    <property type="entry name" value="PHOSPHATE TRANSPORT SYSTEM PERMEASE PROTEIN PST"/>
    <property type="match status" value="1"/>
</dbReference>